<dbReference type="SUPFAM" id="SSF53448">
    <property type="entry name" value="Nucleotide-diphospho-sugar transferases"/>
    <property type="match status" value="1"/>
</dbReference>
<dbReference type="EMBL" id="BBLT01000002">
    <property type="protein sequence ID" value="GAL84048.1"/>
    <property type="molecule type" value="Genomic_DNA"/>
</dbReference>
<name>A0A098LCS4_9BACT</name>
<organism evidence="2 3">
    <name type="scientific">Sporocytophaga myxococcoides</name>
    <dbReference type="NCBI Taxonomy" id="153721"/>
    <lineage>
        <taxon>Bacteria</taxon>
        <taxon>Pseudomonadati</taxon>
        <taxon>Bacteroidota</taxon>
        <taxon>Cytophagia</taxon>
        <taxon>Cytophagales</taxon>
        <taxon>Cytophagaceae</taxon>
        <taxon>Sporocytophaga</taxon>
    </lineage>
</organism>
<keyword evidence="2" id="KW-0808">Transferase</keyword>
<comment type="caution">
    <text evidence="2">The sequence shown here is derived from an EMBL/GenBank/DDBJ whole genome shotgun (WGS) entry which is preliminary data.</text>
</comment>
<reference evidence="2 3" key="1">
    <citation type="submission" date="2014-09" db="EMBL/GenBank/DDBJ databases">
        <title>Sporocytophaga myxococcoides PG-01 genome sequencing.</title>
        <authorList>
            <person name="Liu L."/>
            <person name="Gao P.J."/>
            <person name="Chen G.J."/>
            <person name="Wang L.S."/>
        </authorList>
    </citation>
    <scope>NUCLEOTIDE SEQUENCE [LARGE SCALE GENOMIC DNA]</scope>
    <source>
        <strain evidence="2 3">PG-01</strain>
    </source>
</reference>
<dbReference type="AlphaFoldDB" id="A0A098LCS4"/>
<dbReference type="CDD" id="cd00761">
    <property type="entry name" value="Glyco_tranf_GTA_type"/>
    <property type="match status" value="1"/>
</dbReference>
<accession>A0A098LCS4</accession>
<dbReference type="STRING" id="153721.MYP_1276"/>
<evidence type="ECO:0000313" key="3">
    <source>
        <dbReference type="Proteomes" id="UP000030185"/>
    </source>
</evidence>
<dbReference type="Proteomes" id="UP000030185">
    <property type="component" value="Unassembled WGS sequence"/>
</dbReference>
<protein>
    <submittedName>
        <fullName evidence="2">Glycosyl transferase family 2</fullName>
    </submittedName>
</protein>
<dbReference type="GO" id="GO:0016758">
    <property type="term" value="F:hexosyltransferase activity"/>
    <property type="evidence" value="ECO:0007669"/>
    <property type="project" value="UniProtKB-ARBA"/>
</dbReference>
<sequence>MKVSIIIPSYNRASYIIDTLQSVANQTSADWECIVVDDGSTDHTEEVVNEFMSRYPQMPFKWMKNARTKGAQGARNTGFLNSQGEYLIFLDSDDLLDKHCVENRLGIIKIHPLFDYYAFPVRLFTITPGDLEYAWNRMNKAGWSVLDRMLVHDAPWQTLGCFWSRKALEEIGMWDERVTSLQDWDAHIQLVMHPGLKGWICSDEKSFDAFYRVGSHDSISKKFSTKKGAETNVYLIEKAYKSLQNYGLLEKHLPAFRQFLWIMNTLISISDNEMGKVVAQKYHHIYEMVGVKSFAHRLYAATRFDMSKPKIIRGIVSIIPQLFPINNWKQREDTCSKIKINDL</sequence>
<proteinExistence type="predicted"/>
<dbReference type="InterPro" id="IPR029044">
    <property type="entry name" value="Nucleotide-diphossugar_trans"/>
</dbReference>
<dbReference type="eggNOG" id="COG1216">
    <property type="taxonomic scope" value="Bacteria"/>
</dbReference>
<evidence type="ECO:0000259" key="1">
    <source>
        <dbReference type="Pfam" id="PF00535"/>
    </source>
</evidence>
<dbReference type="InterPro" id="IPR001173">
    <property type="entry name" value="Glyco_trans_2-like"/>
</dbReference>
<dbReference type="OrthoDB" id="9788101at2"/>
<dbReference type="Gene3D" id="3.90.550.10">
    <property type="entry name" value="Spore Coat Polysaccharide Biosynthesis Protein SpsA, Chain A"/>
    <property type="match status" value="1"/>
</dbReference>
<dbReference type="PANTHER" id="PTHR22916">
    <property type="entry name" value="GLYCOSYLTRANSFERASE"/>
    <property type="match status" value="1"/>
</dbReference>
<keyword evidence="3" id="KW-1185">Reference proteome</keyword>
<feature type="domain" description="Glycosyltransferase 2-like" evidence="1">
    <location>
        <begin position="4"/>
        <end position="112"/>
    </location>
</feature>
<evidence type="ECO:0000313" key="2">
    <source>
        <dbReference type="EMBL" id="GAL84048.1"/>
    </source>
</evidence>
<dbReference type="Pfam" id="PF00535">
    <property type="entry name" value="Glycos_transf_2"/>
    <property type="match status" value="1"/>
</dbReference>
<dbReference type="RefSeq" id="WP_052429982.1">
    <property type="nucleotide sequence ID" value="NZ_BBLT01000002.1"/>
</dbReference>
<gene>
    <name evidence="2" type="ORF">MYP_1276</name>
</gene>